<dbReference type="RefSeq" id="WP_162364610.1">
    <property type="nucleotide sequence ID" value="NZ_WUBS01000002.1"/>
</dbReference>
<dbReference type="Pfam" id="PF13091">
    <property type="entry name" value="PLDc_2"/>
    <property type="match status" value="2"/>
</dbReference>
<comment type="caution">
    <text evidence="2">The sequence shown here is derived from an EMBL/GenBank/DDBJ whole genome shotgun (WGS) entry which is preliminary data.</text>
</comment>
<dbReference type="InterPro" id="IPR025202">
    <property type="entry name" value="PLD-like_dom"/>
</dbReference>
<accession>A0A845SEV7</accession>
<dbReference type="CDD" id="cd09113">
    <property type="entry name" value="PLDc_ymdC_like_2"/>
    <property type="match status" value="1"/>
</dbReference>
<reference evidence="2 3" key="2">
    <citation type="submission" date="2020-02" db="EMBL/GenBank/DDBJ databases">
        <title>The new genus of Enterobacteriales.</title>
        <authorList>
            <person name="Kim I.S."/>
        </authorList>
    </citation>
    <scope>NUCLEOTIDE SEQUENCE [LARGE SCALE GENOMIC DNA]</scope>
    <source>
        <strain evidence="2 3">SAP-6</strain>
    </source>
</reference>
<evidence type="ECO:0000313" key="3">
    <source>
        <dbReference type="Proteomes" id="UP000461443"/>
    </source>
</evidence>
<dbReference type="CDD" id="cd09111">
    <property type="entry name" value="PLDc_ymdC_like_1"/>
    <property type="match status" value="1"/>
</dbReference>
<reference evidence="2 3" key="1">
    <citation type="submission" date="2019-12" db="EMBL/GenBank/DDBJ databases">
        <authorList>
            <person name="Lee S.D."/>
        </authorList>
    </citation>
    <scope>NUCLEOTIDE SEQUENCE [LARGE SCALE GENOMIC DNA]</scope>
    <source>
        <strain evidence="2 3">SAP-6</strain>
    </source>
</reference>
<dbReference type="GO" id="GO:0030572">
    <property type="term" value="F:phosphatidyltransferase activity"/>
    <property type="evidence" value="ECO:0007669"/>
    <property type="project" value="UniProtKB-ARBA"/>
</dbReference>
<dbReference type="Proteomes" id="UP000461443">
    <property type="component" value="Unassembled WGS sequence"/>
</dbReference>
<dbReference type="SMART" id="SM00155">
    <property type="entry name" value="PLDc"/>
    <property type="match status" value="2"/>
</dbReference>
<dbReference type="PANTHER" id="PTHR21248:SF12">
    <property type="entry name" value="CARDIOLIPIN SYNTHASE C"/>
    <property type="match status" value="1"/>
</dbReference>
<proteinExistence type="predicted"/>
<dbReference type="InterPro" id="IPR001736">
    <property type="entry name" value="PLipase_D/transphosphatidylase"/>
</dbReference>
<dbReference type="PANTHER" id="PTHR21248">
    <property type="entry name" value="CARDIOLIPIN SYNTHASE"/>
    <property type="match status" value="1"/>
</dbReference>
<dbReference type="PROSITE" id="PS50035">
    <property type="entry name" value="PLD"/>
    <property type="match status" value="2"/>
</dbReference>
<dbReference type="GO" id="GO:0032049">
    <property type="term" value="P:cardiolipin biosynthetic process"/>
    <property type="evidence" value="ECO:0007669"/>
    <property type="project" value="UniProtKB-ARBA"/>
</dbReference>
<sequence length="478" mass="54118">MQRLNGRIGQAISRLTHVHPEQSGIYPLSDGLDAFAARMKLADLAEQTLDLQYYIWNKDMSGMLMYSVVQRAADRGVKVRLLLDDNNTRGLDKILLALDQHPNIEVRLFNAFQTRAVRAFSYLTDFSRLNRRMHNKSFTVDNQATIIGGRNVGDAYFSAGGEQLFSDLDVLAIGPVVEQVGRDFQRYWDCRAVCPLSRAVRSSRLGGKNSISSMMGQVSLNPHAERYVKRLERADFFVRLQAGSLPFIWARTRLLSDDPAKALGQVADHGLLTSRIKSVIDEPERRLDIISPYFVPTKAGVEQLVALAAKGVKIAVLTNSLNANDVAIVHAGYAKWRRALLTHGIKLYELKRNSFESHQPRDRGLTGKSGSSLHAKTFSVDSREVFVGSFNFDPRSAMLNTEMGFVIGSEELAETIHRLFIGTLRQNAYQVCLDEQGKMYWREYQGEQELIHWQEPATHIVERWIIRALYHLPVDWLL</sequence>
<dbReference type="SUPFAM" id="SSF56024">
    <property type="entry name" value="Phospholipase D/nuclease"/>
    <property type="match status" value="2"/>
</dbReference>
<organism evidence="2 3">
    <name type="scientific">Acerihabitans arboris</name>
    <dbReference type="NCBI Taxonomy" id="2691583"/>
    <lineage>
        <taxon>Bacteria</taxon>
        <taxon>Pseudomonadati</taxon>
        <taxon>Pseudomonadota</taxon>
        <taxon>Gammaproteobacteria</taxon>
        <taxon>Enterobacterales</taxon>
        <taxon>Pectobacteriaceae</taxon>
        <taxon>Acerihabitans</taxon>
    </lineage>
</organism>
<feature type="domain" description="PLD phosphodiesterase" evidence="1">
    <location>
        <begin position="369"/>
        <end position="396"/>
    </location>
</feature>
<protein>
    <submittedName>
        <fullName evidence="2">Phospholipase D family protein</fullName>
    </submittedName>
</protein>
<keyword evidence="3" id="KW-1185">Reference proteome</keyword>
<name>A0A845SEV7_9GAMM</name>
<evidence type="ECO:0000259" key="1">
    <source>
        <dbReference type="PROSITE" id="PS50035"/>
    </source>
</evidence>
<dbReference type="EMBL" id="WUBS01000002">
    <property type="protein sequence ID" value="NDL61942.1"/>
    <property type="molecule type" value="Genomic_DNA"/>
</dbReference>
<dbReference type="FunFam" id="3.30.870.10:FF:000024">
    <property type="entry name" value="Cardiolipin synthase C"/>
    <property type="match status" value="1"/>
</dbReference>
<dbReference type="Gene3D" id="3.30.870.10">
    <property type="entry name" value="Endonuclease Chain A"/>
    <property type="match status" value="2"/>
</dbReference>
<feature type="domain" description="PLD phosphodiesterase" evidence="1">
    <location>
        <begin position="129"/>
        <end position="156"/>
    </location>
</feature>
<dbReference type="AlphaFoldDB" id="A0A845SEV7"/>
<evidence type="ECO:0000313" key="2">
    <source>
        <dbReference type="EMBL" id="NDL61942.1"/>
    </source>
</evidence>
<gene>
    <name evidence="2" type="ORF">GRH90_04080</name>
</gene>